<evidence type="ECO:0000256" key="2">
    <source>
        <dbReference type="ARBA" id="ARBA00022840"/>
    </source>
</evidence>
<dbReference type="GO" id="GO:0006310">
    <property type="term" value="P:DNA recombination"/>
    <property type="evidence" value="ECO:0007669"/>
    <property type="project" value="UniProtKB-KW"/>
</dbReference>
<dbReference type="PANTHER" id="PTHR45900:SF1">
    <property type="entry name" value="MITOCHONDRIAL DNA REPAIR PROTEIN RECA HOMOLOG-RELATED"/>
    <property type="match status" value="1"/>
</dbReference>
<dbReference type="GO" id="GO:0003697">
    <property type="term" value="F:single-stranded DNA binding"/>
    <property type="evidence" value="ECO:0007669"/>
    <property type="project" value="InterPro"/>
</dbReference>
<dbReference type="PROSITE" id="PS00321">
    <property type="entry name" value="RECA_1"/>
    <property type="match status" value="1"/>
</dbReference>
<keyword evidence="2" id="KW-0067">ATP-binding</keyword>
<dbReference type="NCBIfam" id="TIGR02012">
    <property type="entry name" value="tigrfam_recA"/>
    <property type="match status" value="1"/>
</dbReference>
<name>A0A8S3YDZ9_PARAO</name>
<dbReference type="GO" id="GO:0003887">
    <property type="term" value="F:DNA-directed DNA polymerase activity"/>
    <property type="evidence" value="ECO:0007669"/>
    <property type="project" value="InterPro"/>
</dbReference>
<dbReference type="Pfam" id="PF21096">
    <property type="entry name" value="RecA_C"/>
    <property type="match status" value="1"/>
</dbReference>
<dbReference type="Pfam" id="PF02767">
    <property type="entry name" value="DNA_pol3_beta_2"/>
    <property type="match status" value="1"/>
</dbReference>
<sequence>MKITFSFLSCVLTYSGTKAPEIFKAFHNVLFDAEGKPTPELQHILDSRINLSSLSTIISKAGAKVPEAFKKLHDILFDAEGNLTPELQHAFDSGIRITSIFRVLVQSGINHARVFKAFHDVLFNDTGKPTPELQHILNSKISFSSISSALSGSGVRIAEAFKKFHDVLFNDRGKPTLELQRILDSKISSRALLNVLAKAGANAAQAFKKLHDVLFHAEGIPTPELQHILNSELTLANFFSIVANAGTNAAEAFKTNISSSSNILLVLSKISRSVGEKAEANFLVRAIGKVLDKLQYIHQCSDQDLPSEISSTIGRDGLVEASKSRYLVTDNILIDKDQSEKYTLTQFKEKLKKEGKVKYEEGIENYVRYNHGAPDFNYEFNIEKNHSKIMIAKVAYLVDRTVYGVFLATNESIAPKTFLGTYVGTGMEDNKEMNQHVLEHDSTVSIVSEKGRNWASYMNHVSTGNSNVRYNYESPAQRYNRAKDFYYDYVIDLDKEITRDLGYRGSKHFVVTKLFKQIYDKHNSQEEYASSRAVLSLEGLDVPIYVVTFRDKKWSFDRYDRQQQITLLMFACYLGQEDTIKLLLEKKDDVTHEQLLYCVPTDGHRLSCIKRPKPGNINGEFGVIIPRKTVMELLKILDECNEINVKLSDIKIKFTCGEYILISKLIDGTFPNYKPVIPASQDKHMITESKKLSDVIDRVSVIVSDKVKSIKFSLQEKLLTLHSNSQECNDATESIEVDYNEAPIEIGFNSRYLLDVLSCIKNKYKFSLADEERNNDKQKALDNAISQIEKAFDKGAIMKLKQNPVEKIDTISTGSIALDSALGVVGLPKGRIIEIFGPESSDTGEQALHIVEYLVCSGAVDVIVIDSVAALTPRAEIEGDMGDQHMGLQARLGLRKLTSVVSKVNCILIFINQIRMKIGVVYGNPETTTGGNALKFYTSVRLDIRKVGVIKEKENIIGNETRVKVVKNKVAPPFREAKFDIMYNEGISKLGEIIDMGAKLGVLEKAGAYYSYNNTRLGQGRENVKTYLKTNKEVANEIEMKIRDLLRNHGNSIIIDEDSEQLLEESVF</sequence>
<evidence type="ECO:0000256" key="1">
    <source>
        <dbReference type="ARBA" id="ARBA00022741"/>
    </source>
</evidence>
<dbReference type="CDD" id="cd00140">
    <property type="entry name" value="beta_clamp"/>
    <property type="match status" value="1"/>
</dbReference>
<dbReference type="InterPro" id="IPR001001">
    <property type="entry name" value="DNA_polIII_beta"/>
</dbReference>
<dbReference type="Pfam" id="PF00154">
    <property type="entry name" value="RecA_N"/>
    <property type="match status" value="2"/>
</dbReference>
<dbReference type="InterPro" id="IPR020584">
    <property type="entry name" value="DNA_recomb/repair_RecA_CS"/>
</dbReference>
<dbReference type="OrthoDB" id="15780at2759"/>
<protein>
    <submittedName>
        <fullName evidence="6">(apollo) hypothetical protein</fullName>
    </submittedName>
</protein>
<dbReference type="SMART" id="SM00480">
    <property type="entry name" value="POL3Bc"/>
    <property type="match status" value="1"/>
</dbReference>
<dbReference type="InterPro" id="IPR022635">
    <property type="entry name" value="DNA_polIII_beta_C"/>
</dbReference>
<dbReference type="GO" id="GO:0006260">
    <property type="term" value="P:DNA replication"/>
    <property type="evidence" value="ECO:0007669"/>
    <property type="project" value="InterPro"/>
</dbReference>
<dbReference type="Proteomes" id="UP000691718">
    <property type="component" value="Unassembled WGS sequence"/>
</dbReference>
<evidence type="ECO:0000256" key="3">
    <source>
        <dbReference type="ARBA" id="ARBA00023125"/>
    </source>
</evidence>
<dbReference type="PANTHER" id="PTHR45900">
    <property type="entry name" value="RECA"/>
    <property type="match status" value="1"/>
</dbReference>
<keyword evidence="3" id="KW-0238">DNA-binding</keyword>
<accession>A0A8S3YDZ9</accession>
<dbReference type="InterPro" id="IPR022637">
    <property type="entry name" value="DNA_polIII_beta_cen"/>
</dbReference>
<dbReference type="AlphaFoldDB" id="A0A8S3YDZ9"/>
<dbReference type="GO" id="GO:0006281">
    <property type="term" value="P:DNA repair"/>
    <property type="evidence" value="ECO:0007669"/>
    <property type="project" value="InterPro"/>
</dbReference>
<dbReference type="CDD" id="cd00983">
    <property type="entry name" value="RecA"/>
    <property type="match status" value="1"/>
</dbReference>
<evidence type="ECO:0000313" key="7">
    <source>
        <dbReference type="Proteomes" id="UP000691718"/>
    </source>
</evidence>
<dbReference type="GO" id="GO:0008408">
    <property type="term" value="F:3'-5' exonuclease activity"/>
    <property type="evidence" value="ECO:0007669"/>
    <property type="project" value="InterPro"/>
</dbReference>
<gene>
    <name evidence="6" type="ORF">PAPOLLO_LOCUS27043</name>
</gene>
<dbReference type="PROSITE" id="PS50163">
    <property type="entry name" value="RECA_3"/>
    <property type="match status" value="1"/>
</dbReference>
<dbReference type="Pfam" id="PF02768">
    <property type="entry name" value="DNA_pol3_beta_3"/>
    <property type="match status" value="1"/>
</dbReference>
<evidence type="ECO:0000256" key="4">
    <source>
        <dbReference type="ARBA" id="ARBA00023172"/>
    </source>
</evidence>
<dbReference type="InterPro" id="IPR013765">
    <property type="entry name" value="DNA_recomb/repair_RecA"/>
</dbReference>
<dbReference type="InterPro" id="IPR049261">
    <property type="entry name" value="RecA-like_C"/>
</dbReference>
<dbReference type="GO" id="GO:0005524">
    <property type="term" value="F:ATP binding"/>
    <property type="evidence" value="ECO:0007669"/>
    <property type="project" value="UniProtKB-KW"/>
</dbReference>
<keyword evidence="4" id="KW-0233">DNA recombination</keyword>
<dbReference type="GO" id="GO:0008094">
    <property type="term" value="F:ATP-dependent activity, acting on DNA"/>
    <property type="evidence" value="ECO:0007669"/>
    <property type="project" value="InterPro"/>
</dbReference>
<dbReference type="InterPro" id="IPR020587">
    <property type="entry name" value="RecA_monomer-monomer_interface"/>
</dbReference>
<dbReference type="InterPro" id="IPR049428">
    <property type="entry name" value="RecA-like_N"/>
</dbReference>
<evidence type="ECO:0000259" key="5">
    <source>
        <dbReference type="PROSITE" id="PS50163"/>
    </source>
</evidence>
<comment type="caution">
    <text evidence="6">The sequence shown here is derived from an EMBL/GenBank/DDBJ whole genome shotgun (WGS) entry which is preliminary data.</text>
</comment>
<evidence type="ECO:0000313" key="6">
    <source>
        <dbReference type="EMBL" id="CAG5057158.1"/>
    </source>
</evidence>
<proteinExistence type="predicted"/>
<reference evidence="6" key="1">
    <citation type="submission" date="2021-04" db="EMBL/GenBank/DDBJ databases">
        <authorList>
            <person name="Tunstrom K."/>
        </authorList>
    </citation>
    <scope>NUCLEOTIDE SEQUENCE</scope>
</reference>
<keyword evidence="7" id="KW-1185">Reference proteome</keyword>
<dbReference type="NCBIfam" id="TIGR00663">
    <property type="entry name" value="dnan"/>
    <property type="match status" value="1"/>
</dbReference>
<dbReference type="GO" id="GO:0009360">
    <property type="term" value="C:DNA polymerase III complex"/>
    <property type="evidence" value="ECO:0007669"/>
    <property type="project" value="InterPro"/>
</dbReference>
<dbReference type="EMBL" id="CAJQZP010001624">
    <property type="protein sequence ID" value="CAG5057158.1"/>
    <property type="molecule type" value="Genomic_DNA"/>
</dbReference>
<organism evidence="6 7">
    <name type="scientific">Parnassius apollo</name>
    <name type="common">Apollo butterfly</name>
    <name type="synonym">Papilio apollo</name>
    <dbReference type="NCBI Taxonomy" id="110799"/>
    <lineage>
        <taxon>Eukaryota</taxon>
        <taxon>Metazoa</taxon>
        <taxon>Ecdysozoa</taxon>
        <taxon>Arthropoda</taxon>
        <taxon>Hexapoda</taxon>
        <taxon>Insecta</taxon>
        <taxon>Pterygota</taxon>
        <taxon>Neoptera</taxon>
        <taxon>Endopterygota</taxon>
        <taxon>Lepidoptera</taxon>
        <taxon>Glossata</taxon>
        <taxon>Ditrysia</taxon>
        <taxon>Papilionoidea</taxon>
        <taxon>Papilionidae</taxon>
        <taxon>Parnassiinae</taxon>
        <taxon>Parnassini</taxon>
        <taxon>Parnassius</taxon>
        <taxon>Parnassius</taxon>
    </lineage>
</organism>
<feature type="domain" description="RecA family profile 2" evidence="5">
    <location>
        <begin position="919"/>
        <end position="992"/>
    </location>
</feature>
<keyword evidence="1" id="KW-0547">Nucleotide-binding</keyword>
<dbReference type="GO" id="GO:0005829">
    <property type="term" value="C:cytosol"/>
    <property type="evidence" value="ECO:0007669"/>
    <property type="project" value="TreeGrafter"/>
</dbReference>